<dbReference type="PANTHER" id="PTHR22572">
    <property type="entry name" value="SUGAR-1-PHOSPHATE GUANYL TRANSFERASE"/>
    <property type="match status" value="1"/>
</dbReference>
<dbReference type="Pfam" id="PF13242">
    <property type="entry name" value="Hydrolase_like"/>
    <property type="match status" value="1"/>
</dbReference>
<dbReference type="SUPFAM" id="SSF56784">
    <property type="entry name" value="HAD-like"/>
    <property type="match status" value="1"/>
</dbReference>
<evidence type="ECO:0000256" key="1">
    <source>
        <dbReference type="ARBA" id="ARBA00022490"/>
    </source>
</evidence>
<evidence type="ECO:0000259" key="4">
    <source>
        <dbReference type="Pfam" id="PF00483"/>
    </source>
</evidence>
<dbReference type="InterPro" id="IPR006549">
    <property type="entry name" value="HAD-SF_hydro_IIIA"/>
</dbReference>
<feature type="domain" description="Nucleotidyl transferase" evidence="4">
    <location>
        <begin position="3"/>
        <end position="231"/>
    </location>
</feature>
<dbReference type="NCBIfam" id="TIGR01662">
    <property type="entry name" value="HAD-SF-IIIA"/>
    <property type="match status" value="1"/>
</dbReference>
<dbReference type="GO" id="GO:0016791">
    <property type="term" value="F:phosphatase activity"/>
    <property type="evidence" value="ECO:0007669"/>
    <property type="project" value="InterPro"/>
</dbReference>
<comment type="caution">
    <text evidence="5">The sequence shown here is derived from an EMBL/GenBank/DDBJ whole genome shotgun (WGS) entry which is preliminary data.</text>
</comment>
<proteinExistence type="predicted"/>
<dbReference type="CDD" id="cd07503">
    <property type="entry name" value="HAD_HisB-N"/>
    <property type="match status" value="1"/>
</dbReference>
<dbReference type="InterPro" id="IPR005835">
    <property type="entry name" value="NTP_transferase_dom"/>
</dbReference>
<keyword evidence="3" id="KW-0378">Hydrolase</keyword>
<protein>
    <submittedName>
        <fullName evidence="5">D,D-heptose 1,7-bisphosphate phosphatase</fullName>
    </submittedName>
</protein>
<dbReference type="Gene3D" id="3.90.550.10">
    <property type="entry name" value="Spore Coat Polysaccharide Biosynthesis Protein SpsA, Chain A"/>
    <property type="match status" value="1"/>
</dbReference>
<dbReference type="GO" id="GO:0046872">
    <property type="term" value="F:metal ion binding"/>
    <property type="evidence" value="ECO:0007669"/>
    <property type="project" value="UniProtKB-KW"/>
</dbReference>
<dbReference type="OrthoDB" id="9814110at2"/>
<dbReference type="EMBL" id="QAYG01000012">
    <property type="protein sequence ID" value="PTW55725.1"/>
    <property type="molecule type" value="Genomic_DNA"/>
</dbReference>
<dbReference type="Proteomes" id="UP000244081">
    <property type="component" value="Unassembled WGS sequence"/>
</dbReference>
<gene>
    <name evidence="5" type="ORF">C8N35_11250</name>
</gene>
<evidence type="ECO:0000313" key="5">
    <source>
        <dbReference type="EMBL" id="PTW55725.1"/>
    </source>
</evidence>
<dbReference type="InterPro" id="IPR006543">
    <property type="entry name" value="Histidinol-phos"/>
</dbReference>
<keyword evidence="2" id="KW-0479">Metal-binding</keyword>
<dbReference type="AlphaFoldDB" id="A0A2T5UW36"/>
<dbReference type="InterPro" id="IPR023214">
    <property type="entry name" value="HAD_sf"/>
</dbReference>
<dbReference type="InterPro" id="IPR036412">
    <property type="entry name" value="HAD-like_sf"/>
</dbReference>
<organism evidence="5 6">
    <name type="scientific">Breoghania corrubedonensis</name>
    <dbReference type="NCBI Taxonomy" id="665038"/>
    <lineage>
        <taxon>Bacteria</taxon>
        <taxon>Pseudomonadati</taxon>
        <taxon>Pseudomonadota</taxon>
        <taxon>Alphaproteobacteria</taxon>
        <taxon>Hyphomicrobiales</taxon>
        <taxon>Stappiaceae</taxon>
        <taxon>Breoghania</taxon>
    </lineage>
</organism>
<dbReference type="CDD" id="cd04181">
    <property type="entry name" value="NTP_transferase"/>
    <property type="match status" value="1"/>
</dbReference>
<sequence>MQAIILAGGKGTRLAPLTLDRPKPLVEIAGKPMIAHQLELLARYGIRDVHILTGYLGHMFPETLGDGSRYGLEIRYHAEDRPLGTAGAVKAIASELADTFVVFYGDVVLDMQLDHFARVHRQGGAVGTLAVHPNDHPFDSDLVSFDQADRITAFHSKNRPADDRHENYVNAAAYCLSRDILDHISDEPEDFGLAVFPRIIAGGGHLQAYRTAEFIKDVGTLQRLRETEAKIVSGEVRSRNRENAQLVVFIDRDGVLIEEAGDALTAHDLALLPGVGEAVRLLQQAGYLVIMATNQPGIAKGFIDWDDVNAVHAEIDDRLARSGAFLTDKYVCPHHPHAGFPGERAELKVACDCRKPLPGLLLRARDHYNIDLERSFMVGDRSVDAAAAIAAGCTPLMVRTGFGGRDGICAVGDIPLFDDLPAAARHICALT</sequence>
<evidence type="ECO:0000313" key="6">
    <source>
        <dbReference type="Proteomes" id="UP000244081"/>
    </source>
</evidence>
<keyword evidence="1" id="KW-0963">Cytoplasm</keyword>
<dbReference type="Pfam" id="PF00483">
    <property type="entry name" value="NTP_transferase"/>
    <property type="match status" value="1"/>
</dbReference>
<dbReference type="SUPFAM" id="SSF53448">
    <property type="entry name" value="Nucleotide-diphospho-sugar transferases"/>
    <property type="match status" value="1"/>
</dbReference>
<dbReference type="Gene3D" id="3.40.50.1000">
    <property type="entry name" value="HAD superfamily/HAD-like"/>
    <property type="match status" value="1"/>
</dbReference>
<reference evidence="5 6" key="1">
    <citation type="submission" date="2018-04" db="EMBL/GenBank/DDBJ databases">
        <title>Genomic Encyclopedia of Archaeal and Bacterial Type Strains, Phase II (KMG-II): from individual species to whole genera.</title>
        <authorList>
            <person name="Goeker M."/>
        </authorList>
    </citation>
    <scope>NUCLEOTIDE SEQUENCE [LARGE SCALE GENOMIC DNA]</scope>
    <source>
        <strain evidence="5 6">DSM 23382</strain>
    </source>
</reference>
<accession>A0A2T5UW36</accession>
<evidence type="ECO:0000256" key="2">
    <source>
        <dbReference type="ARBA" id="ARBA00022723"/>
    </source>
</evidence>
<dbReference type="RefSeq" id="WP_107991756.1">
    <property type="nucleotide sequence ID" value="NZ_QAYG01000012.1"/>
</dbReference>
<name>A0A2T5UW36_9HYPH</name>
<keyword evidence="6" id="KW-1185">Reference proteome</keyword>
<evidence type="ECO:0000256" key="3">
    <source>
        <dbReference type="ARBA" id="ARBA00022801"/>
    </source>
</evidence>
<dbReference type="InterPro" id="IPR050486">
    <property type="entry name" value="Mannose-1P_guanyltransferase"/>
</dbReference>
<dbReference type="NCBIfam" id="TIGR01656">
    <property type="entry name" value="Histidinol-ppas"/>
    <property type="match status" value="1"/>
</dbReference>
<dbReference type="InterPro" id="IPR029044">
    <property type="entry name" value="Nucleotide-diphossugar_trans"/>
</dbReference>